<dbReference type="EMBL" id="REGN01003395">
    <property type="protein sequence ID" value="RNA22831.1"/>
    <property type="molecule type" value="Genomic_DNA"/>
</dbReference>
<dbReference type="AlphaFoldDB" id="A0A3M7RH13"/>
<protein>
    <submittedName>
        <fullName evidence="2">Uncharacterized protein</fullName>
    </submittedName>
</protein>
<evidence type="ECO:0000313" key="3">
    <source>
        <dbReference type="Proteomes" id="UP000276133"/>
    </source>
</evidence>
<gene>
    <name evidence="2" type="ORF">BpHYR1_016703</name>
</gene>
<dbReference type="Proteomes" id="UP000276133">
    <property type="component" value="Unassembled WGS sequence"/>
</dbReference>
<name>A0A3M7RH13_BRAPC</name>
<accession>A0A3M7RH13</accession>
<organism evidence="2 3">
    <name type="scientific">Brachionus plicatilis</name>
    <name type="common">Marine rotifer</name>
    <name type="synonym">Brachionus muelleri</name>
    <dbReference type="NCBI Taxonomy" id="10195"/>
    <lineage>
        <taxon>Eukaryota</taxon>
        <taxon>Metazoa</taxon>
        <taxon>Spiralia</taxon>
        <taxon>Gnathifera</taxon>
        <taxon>Rotifera</taxon>
        <taxon>Eurotatoria</taxon>
        <taxon>Monogononta</taxon>
        <taxon>Pseudotrocha</taxon>
        <taxon>Ploima</taxon>
        <taxon>Brachionidae</taxon>
        <taxon>Brachionus</taxon>
    </lineage>
</organism>
<evidence type="ECO:0000256" key="1">
    <source>
        <dbReference type="SAM" id="Phobius"/>
    </source>
</evidence>
<sequence>MSCIFNGIQKSHYETDKNLTYCFMLKFYGLIVLIGLSWYLNIKFDYSLKRDDSLIVKAD</sequence>
<keyword evidence="1" id="KW-0472">Membrane</keyword>
<keyword evidence="1" id="KW-0812">Transmembrane</keyword>
<comment type="caution">
    <text evidence="2">The sequence shown here is derived from an EMBL/GenBank/DDBJ whole genome shotgun (WGS) entry which is preliminary data.</text>
</comment>
<evidence type="ECO:0000313" key="2">
    <source>
        <dbReference type="EMBL" id="RNA22831.1"/>
    </source>
</evidence>
<keyword evidence="1" id="KW-1133">Transmembrane helix</keyword>
<keyword evidence="3" id="KW-1185">Reference proteome</keyword>
<proteinExistence type="predicted"/>
<reference evidence="2 3" key="1">
    <citation type="journal article" date="2018" name="Sci. Rep.">
        <title>Genomic signatures of local adaptation to the degree of environmental predictability in rotifers.</title>
        <authorList>
            <person name="Franch-Gras L."/>
            <person name="Hahn C."/>
            <person name="Garcia-Roger E.M."/>
            <person name="Carmona M.J."/>
            <person name="Serra M."/>
            <person name="Gomez A."/>
        </authorList>
    </citation>
    <scope>NUCLEOTIDE SEQUENCE [LARGE SCALE GENOMIC DNA]</scope>
    <source>
        <strain evidence="2">HYR1</strain>
    </source>
</reference>
<feature type="transmembrane region" description="Helical" evidence="1">
    <location>
        <begin position="18"/>
        <end position="40"/>
    </location>
</feature>